<name>A0A644SVM6_9ZZZZ</name>
<dbReference type="AlphaFoldDB" id="A0A644SVM6"/>
<sequence length="256" mass="27673">MLYSVRMRAAADATHENGGRHISGAERLVSFDEITPTAAAMLARAFTHSRGQADFININIEAIHQQAIIKVPLLPVITENKPTVSTGRAAALTALRKAGITPRAAKRGMAELLALPDSMRGAILLCAETGVRLDSNAQRGIRVSRMDIADETGFIHWLTKQGFTNIHVREALVLAAKVASCPGILAELCWSDDPEYTAGYVASKTVYIRFPHLKSVGDPIGGRILFVEPNSDIEKLISYLESKPVLVTVPSGGENY</sequence>
<dbReference type="GO" id="GO:0005524">
    <property type="term" value="F:ATP binding"/>
    <property type="evidence" value="ECO:0007669"/>
    <property type="project" value="UniProtKB-KW"/>
</dbReference>
<dbReference type="EMBL" id="VSSQ01000007">
    <property type="protein sequence ID" value="MPL58758.1"/>
    <property type="molecule type" value="Genomic_DNA"/>
</dbReference>
<evidence type="ECO:0000256" key="7">
    <source>
        <dbReference type="ARBA" id="ARBA00022842"/>
    </source>
</evidence>
<evidence type="ECO:0000313" key="8">
    <source>
        <dbReference type="EMBL" id="MPL58758.1"/>
    </source>
</evidence>
<gene>
    <name evidence="8" type="primary">bioW_1</name>
    <name evidence="8" type="ORF">SDC9_04300</name>
</gene>
<dbReference type="NCBIfam" id="TIGR01204">
    <property type="entry name" value="bioW"/>
    <property type="match status" value="1"/>
</dbReference>
<keyword evidence="3 8" id="KW-0436">Ligase</keyword>
<keyword evidence="5" id="KW-0093">Biotin biosynthesis</keyword>
<dbReference type="HAMAP" id="MF_00668">
    <property type="entry name" value="BioW"/>
    <property type="match status" value="1"/>
</dbReference>
<proteinExistence type="inferred from homology"/>
<evidence type="ECO:0000256" key="1">
    <source>
        <dbReference type="ARBA" id="ARBA00001946"/>
    </source>
</evidence>
<keyword evidence="7" id="KW-0460">Magnesium</keyword>
<reference evidence="8" key="1">
    <citation type="submission" date="2019-08" db="EMBL/GenBank/DDBJ databases">
        <authorList>
            <person name="Kucharzyk K."/>
            <person name="Murdoch R.W."/>
            <person name="Higgins S."/>
            <person name="Loffler F."/>
        </authorList>
    </citation>
    <scope>NUCLEOTIDE SEQUENCE</scope>
</reference>
<protein>
    <submittedName>
        <fullName evidence="8">6-carboxyhexanoate--CoA ligase</fullName>
        <ecNumber evidence="8">6.2.1.14</ecNumber>
    </submittedName>
</protein>
<organism evidence="8">
    <name type="scientific">bioreactor metagenome</name>
    <dbReference type="NCBI Taxonomy" id="1076179"/>
    <lineage>
        <taxon>unclassified sequences</taxon>
        <taxon>metagenomes</taxon>
        <taxon>ecological metagenomes</taxon>
    </lineage>
</organism>
<evidence type="ECO:0000256" key="6">
    <source>
        <dbReference type="ARBA" id="ARBA00022840"/>
    </source>
</evidence>
<comment type="caution">
    <text evidence="8">The sequence shown here is derived from an EMBL/GenBank/DDBJ whole genome shotgun (WGS) entry which is preliminary data.</text>
</comment>
<dbReference type="GO" id="GO:0042410">
    <property type="term" value="F:6-carboxyhexanoate-CoA ligase activity"/>
    <property type="evidence" value="ECO:0007669"/>
    <property type="project" value="UniProtKB-EC"/>
</dbReference>
<dbReference type="NCBIfam" id="NF002360">
    <property type="entry name" value="PRK01322.1"/>
    <property type="match status" value="1"/>
</dbReference>
<evidence type="ECO:0000256" key="5">
    <source>
        <dbReference type="ARBA" id="ARBA00022756"/>
    </source>
</evidence>
<comment type="cofactor">
    <cofactor evidence="1">
        <name>Mg(2+)</name>
        <dbReference type="ChEBI" id="CHEBI:18420"/>
    </cofactor>
</comment>
<dbReference type="InterPro" id="IPR005499">
    <property type="entry name" value="BioW"/>
</dbReference>
<evidence type="ECO:0000256" key="3">
    <source>
        <dbReference type="ARBA" id="ARBA00022598"/>
    </source>
</evidence>
<accession>A0A644SVM6</accession>
<evidence type="ECO:0000256" key="4">
    <source>
        <dbReference type="ARBA" id="ARBA00022741"/>
    </source>
</evidence>
<keyword evidence="4" id="KW-0547">Nucleotide-binding</keyword>
<dbReference type="EC" id="6.2.1.14" evidence="8"/>
<dbReference type="Pfam" id="PF03744">
    <property type="entry name" value="BioW"/>
    <property type="match status" value="1"/>
</dbReference>
<dbReference type="GO" id="GO:0009102">
    <property type="term" value="P:biotin biosynthetic process"/>
    <property type="evidence" value="ECO:0007669"/>
    <property type="project" value="UniProtKB-KW"/>
</dbReference>
<keyword evidence="6" id="KW-0067">ATP-binding</keyword>
<comment type="subunit">
    <text evidence="2">Homodimer.</text>
</comment>
<evidence type="ECO:0000256" key="2">
    <source>
        <dbReference type="ARBA" id="ARBA00011738"/>
    </source>
</evidence>